<proteinExistence type="predicted"/>
<keyword evidence="2" id="KW-1185">Reference proteome</keyword>
<reference evidence="1 2" key="1">
    <citation type="submission" date="2013-11" db="EMBL/GenBank/DDBJ databases">
        <title>Opisthorchis viverrini - life in the bile duct.</title>
        <authorList>
            <person name="Young N.D."/>
            <person name="Nagarajan N."/>
            <person name="Lin S.J."/>
            <person name="Korhonen P.K."/>
            <person name="Jex A.R."/>
            <person name="Hall R.S."/>
            <person name="Safavi-Hemami H."/>
            <person name="Kaewkong W."/>
            <person name="Bertrand D."/>
            <person name="Gao S."/>
            <person name="Seet Q."/>
            <person name="Wongkham S."/>
            <person name="Teh B.T."/>
            <person name="Wongkham C."/>
            <person name="Intapan P.M."/>
            <person name="Maleewong W."/>
            <person name="Yang X."/>
            <person name="Hu M."/>
            <person name="Wang Z."/>
            <person name="Hofmann A."/>
            <person name="Sternberg P.W."/>
            <person name="Tan P."/>
            <person name="Wang J."/>
            <person name="Gasser R.B."/>
        </authorList>
    </citation>
    <scope>NUCLEOTIDE SEQUENCE [LARGE SCALE GENOMIC DNA]</scope>
</reference>
<feature type="non-terminal residue" evidence="1">
    <location>
        <position position="66"/>
    </location>
</feature>
<sequence>GILRRRSLNSFQLLFLPQRSLHPPNPEDLHRHQILQHESTKCGPTRCPADNGSEHRRCFAARRSSF</sequence>
<gene>
    <name evidence="1" type="ORF">T265_16299</name>
</gene>
<dbReference type="KEGG" id="ovi:T265_16299"/>
<dbReference type="CTD" id="20330464"/>
<dbReference type="EMBL" id="KL611963">
    <property type="protein sequence ID" value="KER18088.1"/>
    <property type="molecule type" value="Genomic_DNA"/>
</dbReference>
<protein>
    <submittedName>
        <fullName evidence="1">Uncharacterized protein</fullName>
    </submittedName>
</protein>
<dbReference type="Proteomes" id="UP000054324">
    <property type="component" value="Unassembled WGS sequence"/>
</dbReference>
<evidence type="ECO:0000313" key="1">
    <source>
        <dbReference type="EMBL" id="KER18088.1"/>
    </source>
</evidence>
<accession>A0A074YTN3</accession>
<name>A0A074YTN3_OPIVI</name>
<dbReference type="RefSeq" id="XP_009178165.1">
    <property type="nucleotide sequence ID" value="XM_009179901.1"/>
</dbReference>
<dbReference type="AlphaFoldDB" id="A0A074YTN3"/>
<feature type="non-terminal residue" evidence="1">
    <location>
        <position position="1"/>
    </location>
</feature>
<evidence type="ECO:0000313" key="2">
    <source>
        <dbReference type="Proteomes" id="UP000054324"/>
    </source>
</evidence>
<dbReference type="GeneID" id="20330464"/>
<organism evidence="1 2">
    <name type="scientific">Opisthorchis viverrini</name>
    <name type="common">Southeast Asian liver fluke</name>
    <dbReference type="NCBI Taxonomy" id="6198"/>
    <lineage>
        <taxon>Eukaryota</taxon>
        <taxon>Metazoa</taxon>
        <taxon>Spiralia</taxon>
        <taxon>Lophotrochozoa</taxon>
        <taxon>Platyhelminthes</taxon>
        <taxon>Trematoda</taxon>
        <taxon>Digenea</taxon>
        <taxon>Opisthorchiida</taxon>
        <taxon>Opisthorchiata</taxon>
        <taxon>Opisthorchiidae</taxon>
        <taxon>Opisthorchis</taxon>
    </lineage>
</organism>